<evidence type="ECO:0000313" key="3">
    <source>
        <dbReference type="Proteomes" id="UP001194580"/>
    </source>
</evidence>
<dbReference type="EMBL" id="JAAAIL010000119">
    <property type="protein sequence ID" value="KAG0279525.1"/>
    <property type="molecule type" value="Genomic_DNA"/>
</dbReference>
<feature type="compositionally biased region" description="Acidic residues" evidence="1">
    <location>
        <begin position="597"/>
        <end position="607"/>
    </location>
</feature>
<feature type="region of interest" description="Disordered" evidence="1">
    <location>
        <begin position="393"/>
        <end position="418"/>
    </location>
</feature>
<dbReference type="Gene3D" id="1.20.1280.50">
    <property type="match status" value="1"/>
</dbReference>
<evidence type="ECO:0000256" key="1">
    <source>
        <dbReference type="SAM" id="MobiDB-lite"/>
    </source>
</evidence>
<evidence type="ECO:0008006" key="4">
    <source>
        <dbReference type="Google" id="ProtNLM"/>
    </source>
</evidence>
<feature type="compositionally biased region" description="Basic and acidic residues" evidence="1">
    <location>
        <begin position="393"/>
        <end position="414"/>
    </location>
</feature>
<dbReference type="Proteomes" id="UP001194580">
    <property type="component" value="Unassembled WGS sequence"/>
</dbReference>
<gene>
    <name evidence="2" type="ORF">BGZ95_000953</name>
</gene>
<comment type="caution">
    <text evidence="2">The sequence shown here is derived from an EMBL/GenBank/DDBJ whole genome shotgun (WGS) entry which is preliminary data.</text>
</comment>
<proteinExistence type="predicted"/>
<organism evidence="2 3">
    <name type="scientific">Linnemannia exigua</name>
    <dbReference type="NCBI Taxonomy" id="604196"/>
    <lineage>
        <taxon>Eukaryota</taxon>
        <taxon>Fungi</taxon>
        <taxon>Fungi incertae sedis</taxon>
        <taxon>Mucoromycota</taxon>
        <taxon>Mortierellomycotina</taxon>
        <taxon>Mortierellomycetes</taxon>
        <taxon>Mortierellales</taxon>
        <taxon>Mortierellaceae</taxon>
        <taxon>Linnemannia</taxon>
    </lineage>
</organism>
<feature type="region of interest" description="Disordered" evidence="1">
    <location>
        <begin position="584"/>
        <end position="611"/>
    </location>
</feature>
<dbReference type="AlphaFoldDB" id="A0AAD4H8V8"/>
<keyword evidence="3" id="KW-1185">Reference proteome</keyword>
<protein>
    <recommendedName>
        <fullName evidence="4">F-box domain-containing protein</fullName>
    </recommendedName>
</protein>
<sequence>MSLPGISSPSTSGPTSPFEIPEILTKILSNVEQHTLRRSVPFVCRQWLQISRPYILRTVYWGYEDQLKDDKALEERLRRLQFADRLEIEVNHRNSGVKWYWFAELVARARMAPKKDLKQPGEGEEFLNEGGALLLRQRPLRELSMVGWAASDILARMFVCLGSLTHLEVMDTSARRWSRTVERGLLDPCGIFRCCPLLQYLKMSSDLEELLSVSPRMKVLKVINREVTTPDGSSIFAQRYYSYTLNDLQKHLDKIGLVLETFHYSDHHLGLFNLDHTKTLQRYSKSKEWTFVEGDLSPKLVQELQTIPNVVTTLELLNVTNYFTVVKGLHNYLCSSPHLVHLRAAKTPYPVELMDVHDNYLLGWPKKDEKKKLASTGSGGGEGVDKGDDATAEIETDKQEQDTKEKEQEREKEKRQGRKGIWTCRNLETLHLGFRTISSRPSPKRNSLNARIVFGYLSRVCPQLRVLHLQDKDCRHTTAFPYLSLKTGFVLLSRLQHLRQLRIGTFDQCKYPAHGPQYFADELSPHRNWMFIGRKEKLKYEPGKPYFDSSPYERRTMVMRWKSFLQRDDEMVLAREVERMNLAWQEDVGTEGSNSDGEAEAEEDEEMSELRGQLKNVGLLRDVFEMVREMDTTTGFVSCPSLEQFRCISPREYGAYPTF</sequence>
<dbReference type="SUPFAM" id="SSF52047">
    <property type="entry name" value="RNI-like"/>
    <property type="match status" value="1"/>
</dbReference>
<accession>A0AAD4H8V8</accession>
<evidence type="ECO:0000313" key="2">
    <source>
        <dbReference type="EMBL" id="KAG0279525.1"/>
    </source>
</evidence>
<reference evidence="2" key="1">
    <citation type="journal article" date="2020" name="Fungal Divers.">
        <title>Resolving the Mortierellaceae phylogeny through synthesis of multi-gene phylogenetics and phylogenomics.</title>
        <authorList>
            <person name="Vandepol N."/>
            <person name="Liber J."/>
            <person name="Desiro A."/>
            <person name="Na H."/>
            <person name="Kennedy M."/>
            <person name="Barry K."/>
            <person name="Grigoriev I.V."/>
            <person name="Miller A.N."/>
            <person name="O'Donnell K."/>
            <person name="Stajich J.E."/>
            <person name="Bonito G."/>
        </authorList>
    </citation>
    <scope>NUCLEOTIDE SEQUENCE</scope>
    <source>
        <strain evidence="2">NRRL 28262</strain>
    </source>
</reference>
<name>A0AAD4H8V8_9FUNG</name>